<feature type="signal peptide" evidence="1">
    <location>
        <begin position="1"/>
        <end position="21"/>
    </location>
</feature>
<keyword evidence="3" id="KW-1185">Reference proteome</keyword>
<accession>A0ABP0AT81</accession>
<evidence type="ECO:0000313" key="3">
    <source>
        <dbReference type="Proteomes" id="UP001642405"/>
    </source>
</evidence>
<evidence type="ECO:0000256" key="1">
    <source>
        <dbReference type="SAM" id="SignalP"/>
    </source>
</evidence>
<comment type="caution">
    <text evidence="2">The sequence shown here is derived from an EMBL/GenBank/DDBJ whole genome shotgun (WGS) entry which is preliminary data.</text>
</comment>
<proteinExistence type="predicted"/>
<feature type="chain" id="PRO_5045119498" description="Endo-1,4-beta-xylanase" evidence="1">
    <location>
        <begin position="22"/>
        <end position="79"/>
    </location>
</feature>
<protein>
    <recommendedName>
        <fullName evidence="4">Endo-1,4-beta-xylanase</fullName>
    </recommendedName>
</protein>
<dbReference type="Proteomes" id="UP001642405">
    <property type="component" value="Unassembled WGS sequence"/>
</dbReference>
<evidence type="ECO:0000313" key="2">
    <source>
        <dbReference type="EMBL" id="CAK7210475.1"/>
    </source>
</evidence>
<sequence>MIVFSPVLAVLSAAAVPVAQATPFTTSTAAIVDWGYWNVTYNESWGGGNAFRQITATYSATPNTTKHYTWRHNPTDGGA</sequence>
<gene>
    <name evidence="2" type="ORF">SCUCBS95973_000796</name>
</gene>
<name>A0ABP0AT81_9PEZI</name>
<evidence type="ECO:0008006" key="4">
    <source>
        <dbReference type="Google" id="ProtNLM"/>
    </source>
</evidence>
<organism evidence="2 3">
    <name type="scientific">Sporothrix curviconia</name>
    <dbReference type="NCBI Taxonomy" id="1260050"/>
    <lineage>
        <taxon>Eukaryota</taxon>
        <taxon>Fungi</taxon>
        <taxon>Dikarya</taxon>
        <taxon>Ascomycota</taxon>
        <taxon>Pezizomycotina</taxon>
        <taxon>Sordariomycetes</taxon>
        <taxon>Sordariomycetidae</taxon>
        <taxon>Ophiostomatales</taxon>
        <taxon>Ophiostomataceae</taxon>
        <taxon>Sporothrix</taxon>
    </lineage>
</organism>
<dbReference type="EMBL" id="CAWUHB010000003">
    <property type="protein sequence ID" value="CAK7210475.1"/>
    <property type="molecule type" value="Genomic_DNA"/>
</dbReference>
<reference evidence="2 3" key="1">
    <citation type="submission" date="2024-01" db="EMBL/GenBank/DDBJ databases">
        <authorList>
            <person name="Allen C."/>
            <person name="Tagirdzhanova G."/>
        </authorList>
    </citation>
    <scope>NUCLEOTIDE SEQUENCE [LARGE SCALE GENOMIC DNA]</scope>
</reference>
<keyword evidence="1" id="KW-0732">Signal</keyword>